<dbReference type="InterPro" id="IPR053135">
    <property type="entry name" value="AKR2_Oxidoreductase"/>
</dbReference>
<gene>
    <name evidence="2" type="ORF">JOF29_002502</name>
</gene>
<dbReference type="InterPro" id="IPR023210">
    <property type="entry name" value="NADP_OxRdtase_dom"/>
</dbReference>
<evidence type="ECO:0000313" key="2">
    <source>
        <dbReference type="EMBL" id="MBP2351419.1"/>
    </source>
</evidence>
<feature type="domain" description="NADP-dependent oxidoreductase" evidence="1">
    <location>
        <begin position="18"/>
        <end position="301"/>
    </location>
</feature>
<accession>A0ABS4UIH9</accession>
<dbReference type="PANTHER" id="PTHR43312">
    <property type="entry name" value="D-THREO-ALDOSE 1-DEHYDROGENASE"/>
    <property type="match status" value="1"/>
</dbReference>
<dbReference type="InterPro" id="IPR036812">
    <property type="entry name" value="NAD(P)_OxRdtase_dom_sf"/>
</dbReference>
<dbReference type="Pfam" id="PF00248">
    <property type="entry name" value="Aldo_ket_red"/>
    <property type="match status" value="1"/>
</dbReference>
<dbReference type="EMBL" id="JAGINT010000001">
    <property type="protein sequence ID" value="MBP2351419.1"/>
    <property type="molecule type" value="Genomic_DNA"/>
</dbReference>
<evidence type="ECO:0000259" key="1">
    <source>
        <dbReference type="Pfam" id="PF00248"/>
    </source>
</evidence>
<dbReference type="CDD" id="cd19095">
    <property type="entry name" value="AKR_PA4992-like"/>
    <property type="match status" value="1"/>
</dbReference>
<dbReference type="SUPFAM" id="SSF51430">
    <property type="entry name" value="NAD(P)-linked oxidoreductase"/>
    <property type="match status" value="1"/>
</dbReference>
<reference evidence="2 3" key="1">
    <citation type="submission" date="2021-03" db="EMBL/GenBank/DDBJ databases">
        <title>Sequencing the genomes of 1000 actinobacteria strains.</title>
        <authorList>
            <person name="Klenk H.-P."/>
        </authorList>
    </citation>
    <scope>NUCLEOTIDE SEQUENCE [LARGE SCALE GENOMIC DNA]</scope>
    <source>
        <strain evidence="2 3">DSM 18824</strain>
    </source>
</reference>
<organism evidence="2 3">
    <name type="scientific">Kribbella aluminosa</name>
    <dbReference type="NCBI Taxonomy" id="416017"/>
    <lineage>
        <taxon>Bacteria</taxon>
        <taxon>Bacillati</taxon>
        <taxon>Actinomycetota</taxon>
        <taxon>Actinomycetes</taxon>
        <taxon>Propionibacteriales</taxon>
        <taxon>Kribbellaceae</taxon>
        <taxon>Kribbella</taxon>
    </lineage>
</organism>
<proteinExistence type="predicted"/>
<sequence length="314" mass="34581">MTDLPNVTLGRTGLAVSKIGFGAMELRGPYGDWPTRVDDATTSRLLNSVLDLGINLIDTAPDYGLSEELIGKHLSRRRDEFFIATKCGCSVRATGEPFESNVHTFERPIIRAAVEQSLRRIRTDHIDIIQFHHSPSRSELEEHDAVAELVDLRDDGKVRFIGMSATLPHCYEHLDMDVFDVIQVPYSLVELEHEDFLVKASEAGVGTIARNGVARGIVSAGRDKVEAIPDGWRQQWLTNRDKFEAAGLEDLMDGASRTEFMIRYLLATPSVDSTILGTGKPQHLADNIAAASKGPLGRDAYDEARRRVAAVSGA</sequence>
<comment type="caution">
    <text evidence="2">The sequence shown here is derived from an EMBL/GenBank/DDBJ whole genome shotgun (WGS) entry which is preliminary data.</text>
</comment>
<dbReference type="Proteomes" id="UP000755585">
    <property type="component" value="Unassembled WGS sequence"/>
</dbReference>
<protein>
    <submittedName>
        <fullName evidence="2">Aryl-alcohol dehydrogenase-like predicted oxidoreductase</fullName>
    </submittedName>
</protein>
<dbReference type="Gene3D" id="3.20.20.100">
    <property type="entry name" value="NADP-dependent oxidoreductase domain"/>
    <property type="match status" value="1"/>
</dbReference>
<dbReference type="PANTHER" id="PTHR43312:SF1">
    <property type="entry name" value="NADP-DEPENDENT OXIDOREDUCTASE DOMAIN-CONTAINING PROTEIN"/>
    <property type="match status" value="1"/>
</dbReference>
<keyword evidence="3" id="KW-1185">Reference proteome</keyword>
<name>A0ABS4UIH9_9ACTN</name>
<dbReference type="RefSeq" id="WP_209694320.1">
    <property type="nucleotide sequence ID" value="NZ_JAGINT010000001.1"/>
</dbReference>
<evidence type="ECO:0000313" key="3">
    <source>
        <dbReference type="Proteomes" id="UP000755585"/>
    </source>
</evidence>